<feature type="non-terminal residue" evidence="2">
    <location>
        <position position="145"/>
    </location>
</feature>
<reference evidence="2" key="1">
    <citation type="submission" date="2021-02" db="EMBL/GenBank/DDBJ databases">
        <authorList>
            <person name="Dougan E. K."/>
            <person name="Rhodes N."/>
            <person name="Thang M."/>
            <person name="Chan C."/>
        </authorList>
    </citation>
    <scope>NUCLEOTIDE SEQUENCE</scope>
</reference>
<protein>
    <submittedName>
        <fullName evidence="2">Uncharacterized protein</fullName>
    </submittedName>
</protein>
<evidence type="ECO:0000313" key="3">
    <source>
        <dbReference type="Proteomes" id="UP000654075"/>
    </source>
</evidence>
<organism evidence="2 3">
    <name type="scientific">Polarella glacialis</name>
    <name type="common">Dinoflagellate</name>
    <dbReference type="NCBI Taxonomy" id="89957"/>
    <lineage>
        <taxon>Eukaryota</taxon>
        <taxon>Sar</taxon>
        <taxon>Alveolata</taxon>
        <taxon>Dinophyceae</taxon>
        <taxon>Suessiales</taxon>
        <taxon>Suessiaceae</taxon>
        <taxon>Polarella</taxon>
    </lineage>
</organism>
<dbReference type="Proteomes" id="UP000654075">
    <property type="component" value="Unassembled WGS sequence"/>
</dbReference>
<comment type="caution">
    <text evidence="2">The sequence shown here is derived from an EMBL/GenBank/DDBJ whole genome shotgun (WGS) entry which is preliminary data.</text>
</comment>
<sequence>FLSSGEQVSSPPLRGVLSSRNSRNDDSVSDAALDFSPRSGGRSPEEAVSPLSSAGAPPEGRSSGGPSSPGSRVQAAQAVQVVEQALLRGSDIYPSSSTMPGPAEFTKADDCSSPLAVRALALAFVTWAASDSSFGAQFVEDELVP</sequence>
<evidence type="ECO:0000313" key="2">
    <source>
        <dbReference type="EMBL" id="CAE8634561.1"/>
    </source>
</evidence>
<feature type="compositionally biased region" description="Low complexity" evidence="1">
    <location>
        <begin position="52"/>
        <end position="76"/>
    </location>
</feature>
<feature type="compositionally biased region" description="Polar residues" evidence="1">
    <location>
        <begin position="1"/>
        <end position="10"/>
    </location>
</feature>
<evidence type="ECO:0000256" key="1">
    <source>
        <dbReference type="SAM" id="MobiDB-lite"/>
    </source>
</evidence>
<feature type="region of interest" description="Disordered" evidence="1">
    <location>
        <begin position="1"/>
        <end position="76"/>
    </location>
</feature>
<dbReference type="EMBL" id="CAJNNV010031061">
    <property type="protein sequence ID" value="CAE8634561.1"/>
    <property type="molecule type" value="Genomic_DNA"/>
</dbReference>
<accession>A0A813HAG5</accession>
<keyword evidence="3" id="KW-1185">Reference proteome</keyword>
<gene>
    <name evidence="2" type="ORF">PGLA1383_LOCUS50210</name>
</gene>
<proteinExistence type="predicted"/>
<name>A0A813HAG5_POLGL</name>
<dbReference type="AlphaFoldDB" id="A0A813HAG5"/>